<comment type="pathway">
    <text evidence="13">Glycan metabolism; bacterial cellulose biosynthesis.</text>
</comment>
<evidence type="ECO:0000256" key="1">
    <source>
        <dbReference type="ARBA" id="ARBA00004429"/>
    </source>
</evidence>
<proteinExistence type="inferred from homology"/>
<evidence type="ECO:0000256" key="5">
    <source>
        <dbReference type="ARBA" id="ARBA00022519"/>
    </source>
</evidence>
<feature type="transmembrane region" description="Helical" evidence="13">
    <location>
        <begin position="508"/>
        <end position="528"/>
    </location>
</feature>
<dbReference type="NCBIfam" id="TIGR03030">
    <property type="entry name" value="CelA"/>
    <property type="match status" value="1"/>
</dbReference>
<feature type="compositionally biased region" description="Low complexity" evidence="14">
    <location>
        <begin position="777"/>
        <end position="792"/>
    </location>
</feature>
<keyword evidence="6 13" id="KW-0328">Glycosyltransferase</keyword>
<feature type="domain" description="PilZ" evidence="16">
    <location>
        <begin position="574"/>
        <end position="670"/>
    </location>
</feature>
<dbReference type="Pfam" id="PF03170">
    <property type="entry name" value="BcsB"/>
    <property type="match status" value="1"/>
</dbReference>
<evidence type="ECO:0000256" key="3">
    <source>
        <dbReference type="ARBA" id="ARBA00010653"/>
    </source>
</evidence>
<keyword evidence="9 13" id="KW-0135">Cellulose biosynthesis</keyword>
<keyword evidence="18" id="KW-1185">Reference proteome</keyword>
<dbReference type="CDD" id="cd06421">
    <property type="entry name" value="CESA_CelA_like"/>
    <property type="match status" value="1"/>
</dbReference>
<evidence type="ECO:0000256" key="12">
    <source>
        <dbReference type="ARBA" id="ARBA00048682"/>
    </source>
</evidence>
<dbReference type="GO" id="GO:0035438">
    <property type="term" value="F:cyclic-di-GMP binding"/>
    <property type="evidence" value="ECO:0007669"/>
    <property type="project" value="InterPro"/>
</dbReference>
<dbReference type="GO" id="GO:0005886">
    <property type="term" value="C:plasma membrane"/>
    <property type="evidence" value="ECO:0007669"/>
    <property type="project" value="UniProtKB-SubCell"/>
</dbReference>
<sequence length="1551" mass="168013">MVAAATHPIGRGLHRLTAPFGRFSRSRIGVIILATVGGLMMVAAGMVALRADQQAVVAIVTMVLFLLINRNPSRQATLFLVVLSIMVSMRYIVWRVTETLEYNSWLQALLGTILALAELYAIVMLLLGYFQTAWPLNRKPLPMPDNPANWPTVDIYVPTYNEDLSIVRSTVLGALAIDWPRHKINVYILDDGRRVIFRDFAEAAGCGYIIRPDNFHAKAGNLNHAIHQTDGEFITVFDCDHIPTRAFLQMTMGWMIADPKLALLQTPHHFYSSDPFQRNLAAGTRVPAEGNMFYGLVQDGNDFWNATFFCGSCAVIRREALMAIGGFATETVTEDAHTALKLQRVGWSTAYLRLPLAAGLATERLILHIGQRVRWARGMLQIMRIDNPLLGRGLSVGQRLCYLAAMMHFMFAVPRLVFLIAPLAFLFLDQNIIAASPLAITAYALPHMFHSIATGSRLQRNWRHSFWSEIYETVLALFLVRVTIVTLLSPRRGKFNVTDKGGLLENGYFDISAVYPNIILALMLFAGLMRGVLGMIFQHTTSIVFQALLLNSIWISFSLLTVLGALAVGRETRQVRKQARIRAELPMSVYTEDGRVFSCTSMNLSLGGARIRIDWPEPITEPVSISATFTNDRDPVVIPATLLGHDGKSAYIKWKPAGIADEARIVRTVFGRADAWLDWGDYPIDRPLVGLWAVLVSIKGLFRPRGQALTSQQIVAMEKAVLVPTDRLGKQTLVLRPRAAAVVGAALLALATALHPRPAMAQAVRLDAPVPTANSQTTSKPDPAPAKPATDDGSNPPMPSAATAPAAPGLTQAGAGAPAALPPPPAVQDIQLAAANAGGTASAFSLRDLGATGPMTMRGTSAIQGLEFGVPADQVVTGAQLVLTGAMSPSLIPEASSVTITLNEQYVGTLHVDPEHPAFGPIVFPIDPVFFGGENRLNFRFAGQYSKSCNDPLSGLLWSTVSDRSRLTLTTVPIPPKRQLSRLPLPYFDRNVRQKAIIPILLAKNPSTDGLRAASVVASWFGRLTDFRGVTFPVSNDFPQTGSAIAIGLRSNLPAGFGNPMLDGPTLAEIPNPNDPNGTILVVTGRTGAEVVAAANSLALATDTLGADATATVTQIDPGIRLPYDAPAFVPTTRKVRFGELVAASDLEGTGYVPGTMSVPFRTSPDLYTWRSRPYGLDIGYRSPDGPIVDVAASRLDVGINNMFLRSYSLAPAAGPMLWLQRLIGTHVGSVHRGTSIPPWLVFGQNQLQFYFDARPMHRGDCVAIPGDIHTAIDQNSTIDLTNAYHFTTLPNLAFFASAGFPFTRLADLSETAIVLPPHPNTVTLSAYLDLMGFMGATTWFPTTGVTVVTADQLDTVADRDLIVMSTLRELGSAAQLLAKAPYQVVDGRLTMSHGSALDGIWYLFSDRASGPRQQRISGLNTTLSDGGALIGAQSPLSAHRSVVALLAGTPQGLDTLVQALHNKIDLPQIQGDLVLMNGVHLDSYRTGPIYTVGTLPVWLWPDWFMRDRPVGVLIVALLGCLALGIALFRILTSRGDRRNRQTTPPPAKHP</sequence>
<dbReference type="InterPro" id="IPR018513">
    <property type="entry name" value="Cell_synthase_bac"/>
</dbReference>
<keyword evidence="7 13" id="KW-0808">Transferase</keyword>
<feature type="domain" description="Glycosyltransferase 2-like" evidence="15">
    <location>
        <begin position="155"/>
        <end position="324"/>
    </location>
</feature>
<evidence type="ECO:0000256" key="8">
    <source>
        <dbReference type="ARBA" id="ARBA00022692"/>
    </source>
</evidence>
<evidence type="ECO:0000256" key="2">
    <source>
        <dbReference type="ARBA" id="ARBA00010003"/>
    </source>
</evidence>
<keyword evidence="4 13" id="KW-1003">Cell membrane</keyword>
<feature type="transmembrane region" description="Helical" evidence="13">
    <location>
        <begin position="1511"/>
        <end position="1532"/>
    </location>
</feature>
<dbReference type="InterPro" id="IPR009875">
    <property type="entry name" value="PilZ_domain"/>
</dbReference>
<gene>
    <name evidence="17" type="primary">bcsA</name>
    <name evidence="17" type="ORF">HN018_07125</name>
</gene>
<evidence type="ECO:0000256" key="13">
    <source>
        <dbReference type="RuleBase" id="RU365020"/>
    </source>
</evidence>
<evidence type="ECO:0000256" key="4">
    <source>
        <dbReference type="ARBA" id="ARBA00022475"/>
    </source>
</evidence>
<feature type="region of interest" description="Disordered" evidence="14">
    <location>
        <begin position="770"/>
        <end position="824"/>
    </location>
</feature>
<evidence type="ECO:0000259" key="16">
    <source>
        <dbReference type="Pfam" id="PF07238"/>
    </source>
</evidence>
<feature type="transmembrane region" description="Helical" evidence="13">
    <location>
        <begin position="470"/>
        <end position="488"/>
    </location>
</feature>
<dbReference type="PANTHER" id="PTHR43867">
    <property type="entry name" value="CELLULOSE SYNTHASE CATALYTIC SUBUNIT A [UDP-FORMING]"/>
    <property type="match status" value="1"/>
</dbReference>
<feature type="transmembrane region" description="Helical" evidence="13">
    <location>
        <begin position="400"/>
        <end position="426"/>
    </location>
</feature>
<feature type="transmembrane region" description="Helical" evidence="13">
    <location>
        <begin position="105"/>
        <end position="130"/>
    </location>
</feature>
<dbReference type="Pfam" id="PF07238">
    <property type="entry name" value="PilZ"/>
    <property type="match status" value="1"/>
</dbReference>
<dbReference type="SUPFAM" id="SSF53448">
    <property type="entry name" value="Nucleotide-diphospho-sugar transferases"/>
    <property type="match status" value="1"/>
</dbReference>
<dbReference type="EC" id="2.4.1.12" evidence="13"/>
<dbReference type="SUPFAM" id="SSF141371">
    <property type="entry name" value="PilZ domain-like"/>
    <property type="match status" value="1"/>
</dbReference>
<dbReference type="PANTHER" id="PTHR43867:SF2">
    <property type="entry name" value="CELLULOSE SYNTHASE CATALYTIC SUBUNIT A [UDP-FORMING]"/>
    <property type="match status" value="1"/>
</dbReference>
<name>A0A6M8HNE6_9PROT</name>
<feature type="transmembrane region" description="Helical" evidence="13">
    <location>
        <begin position="76"/>
        <end position="93"/>
    </location>
</feature>
<dbReference type="Gene3D" id="2.40.10.220">
    <property type="entry name" value="predicted glycosyltransferase like domains"/>
    <property type="match status" value="1"/>
</dbReference>
<comment type="catalytic activity">
    <reaction evidence="12 13">
        <text>[(1-&gt;4)-beta-D-glucosyl](n) + UDP-alpha-D-glucose = [(1-&gt;4)-beta-D-glucosyl](n+1) + UDP + H(+)</text>
        <dbReference type="Rhea" id="RHEA:19929"/>
        <dbReference type="Rhea" id="RHEA-COMP:10033"/>
        <dbReference type="Rhea" id="RHEA-COMP:10034"/>
        <dbReference type="ChEBI" id="CHEBI:15378"/>
        <dbReference type="ChEBI" id="CHEBI:18246"/>
        <dbReference type="ChEBI" id="CHEBI:58223"/>
        <dbReference type="ChEBI" id="CHEBI:58885"/>
        <dbReference type="EC" id="2.4.1.12"/>
    </reaction>
</comment>
<protein>
    <recommendedName>
        <fullName evidence="13">Cellulose synthase</fullName>
        <ecNumber evidence="13">2.4.1.12</ecNumber>
    </recommendedName>
</protein>
<evidence type="ECO:0000313" key="17">
    <source>
        <dbReference type="EMBL" id="QKE89846.1"/>
    </source>
</evidence>
<evidence type="ECO:0000256" key="6">
    <source>
        <dbReference type="ARBA" id="ARBA00022676"/>
    </source>
</evidence>
<feature type="transmembrane region" description="Helical" evidence="13">
    <location>
        <begin position="53"/>
        <end position="69"/>
    </location>
</feature>
<evidence type="ECO:0000256" key="11">
    <source>
        <dbReference type="ARBA" id="ARBA00023136"/>
    </source>
</evidence>
<dbReference type="InterPro" id="IPR003920">
    <property type="entry name" value="Cell_synth_B"/>
</dbReference>
<keyword evidence="8 13" id="KW-0812">Transmembrane</keyword>
<dbReference type="Proteomes" id="UP000500767">
    <property type="component" value="Chromosome"/>
</dbReference>
<keyword evidence="13" id="KW-0973">c-di-GMP</keyword>
<evidence type="ECO:0000259" key="15">
    <source>
        <dbReference type="Pfam" id="PF00535"/>
    </source>
</evidence>
<evidence type="ECO:0000256" key="9">
    <source>
        <dbReference type="ARBA" id="ARBA00022916"/>
    </source>
</evidence>
<dbReference type="InterPro" id="IPR001173">
    <property type="entry name" value="Glyco_trans_2-like"/>
</dbReference>
<dbReference type="Pfam" id="PF00535">
    <property type="entry name" value="Glycos_transf_2"/>
    <property type="match status" value="1"/>
</dbReference>
<feature type="compositionally biased region" description="Low complexity" evidence="14">
    <location>
        <begin position="800"/>
        <end position="819"/>
    </location>
</feature>
<comment type="cofactor">
    <cofactor evidence="13">
        <name>Mg(2+)</name>
        <dbReference type="ChEBI" id="CHEBI:18420"/>
    </cofactor>
</comment>
<dbReference type="InterPro" id="IPR050321">
    <property type="entry name" value="Glycosyltr_2/OpgH_subfam"/>
</dbReference>
<dbReference type="KEGG" id="lck:HN018_07125"/>
<feature type="transmembrane region" description="Helical" evidence="13">
    <location>
        <begin position="548"/>
        <end position="568"/>
    </location>
</feature>
<feature type="transmembrane region" description="Helical" evidence="13">
    <location>
        <begin position="28"/>
        <end position="47"/>
    </location>
</feature>
<keyword evidence="11 13" id="KW-0472">Membrane</keyword>
<dbReference type="Gene3D" id="3.90.550.10">
    <property type="entry name" value="Spore Coat Polysaccharide Biosynthesis Protein SpsA, Chain A"/>
    <property type="match status" value="1"/>
</dbReference>
<comment type="similarity">
    <text evidence="2">In the N-terminal section; belongs to the glycosyltransferase 2 family.</text>
</comment>
<dbReference type="InterPro" id="IPR003919">
    <property type="entry name" value="Cell_synth_A"/>
</dbReference>
<feature type="transmembrane region" description="Helical" evidence="13">
    <location>
        <begin position="432"/>
        <end position="449"/>
    </location>
</feature>
<dbReference type="EMBL" id="CP053708">
    <property type="protein sequence ID" value="QKE89846.1"/>
    <property type="molecule type" value="Genomic_DNA"/>
</dbReference>
<dbReference type="GO" id="GO:0030244">
    <property type="term" value="P:cellulose biosynthetic process"/>
    <property type="evidence" value="ECO:0007669"/>
    <property type="project" value="UniProtKB-KW"/>
</dbReference>
<dbReference type="GO" id="GO:0016760">
    <property type="term" value="F:cellulose synthase (UDP-forming) activity"/>
    <property type="evidence" value="ECO:0007669"/>
    <property type="project" value="UniProtKB-EC"/>
</dbReference>
<comment type="subcellular location">
    <subcellularLocation>
        <location evidence="1">Cell inner membrane</location>
        <topology evidence="1">Multi-pass membrane protein</topology>
    </subcellularLocation>
</comment>
<accession>A0A6M8HNE6</accession>
<evidence type="ECO:0000256" key="14">
    <source>
        <dbReference type="SAM" id="MobiDB-lite"/>
    </source>
</evidence>
<dbReference type="InterPro" id="IPR029044">
    <property type="entry name" value="Nucleotide-diphossugar_trans"/>
</dbReference>
<dbReference type="UniPathway" id="UPA00694"/>
<dbReference type="PRINTS" id="PR01440">
    <property type="entry name" value="CELLSNTHASEB"/>
</dbReference>
<keyword evidence="10 13" id="KW-1133">Transmembrane helix</keyword>
<dbReference type="Gene3D" id="2.60.120.260">
    <property type="entry name" value="Galactose-binding domain-like"/>
    <property type="match status" value="2"/>
</dbReference>
<evidence type="ECO:0000256" key="10">
    <source>
        <dbReference type="ARBA" id="ARBA00022989"/>
    </source>
</evidence>
<dbReference type="GO" id="GO:0006011">
    <property type="term" value="P:UDP-alpha-D-glucose metabolic process"/>
    <property type="evidence" value="ECO:0007669"/>
    <property type="project" value="InterPro"/>
</dbReference>
<organism evidence="17 18">
    <name type="scientific">Lichenicola cladoniae</name>
    <dbReference type="NCBI Taxonomy" id="1484109"/>
    <lineage>
        <taxon>Bacteria</taxon>
        <taxon>Pseudomonadati</taxon>
        <taxon>Pseudomonadota</taxon>
        <taxon>Alphaproteobacteria</taxon>
        <taxon>Acetobacterales</taxon>
        <taxon>Acetobacteraceae</taxon>
        <taxon>Lichenicola</taxon>
    </lineage>
</organism>
<comment type="similarity">
    <text evidence="3">In the C-terminal section; belongs to the AcsB/BcsB family.</text>
</comment>
<keyword evidence="5 13" id="KW-0997">Cell inner membrane</keyword>
<reference evidence="17 18" key="1">
    <citation type="journal article" date="2014" name="World J. Microbiol. Biotechnol.">
        <title>Biodiversity and physiological characteristics of Antarctic and Arctic lichens-associated bacteria.</title>
        <authorList>
            <person name="Lee Y.M."/>
            <person name="Kim E.H."/>
            <person name="Lee H.K."/>
            <person name="Hong S.G."/>
        </authorList>
    </citation>
    <scope>NUCLEOTIDE SEQUENCE [LARGE SCALE GENOMIC DNA]</scope>
    <source>
        <strain evidence="17 18">PAMC 26569</strain>
    </source>
</reference>
<evidence type="ECO:0000313" key="18">
    <source>
        <dbReference type="Proteomes" id="UP000500767"/>
    </source>
</evidence>
<dbReference type="RefSeq" id="WP_171834833.1">
    <property type="nucleotide sequence ID" value="NZ_CP053708.1"/>
</dbReference>
<evidence type="ECO:0000256" key="7">
    <source>
        <dbReference type="ARBA" id="ARBA00022679"/>
    </source>
</evidence>